<dbReference type="PROSITE" id="PS50007">
    <property type="entry name" value="PIPLC_X_DOMAIN"/>
    <property type="match status" value="1"/>
</dbReference>
<dbReference type="InterPro" id="IPR001711">
    <property type="entry name" value="PLipase_C_Pinositol-sp_Y"/>
</dbReference>
<accession>E9GFR8</accession>
<keyword evidence="4" id="KW-0963">Cytoplasm</keyword>
<evidence type="ECO:0000256" key="8">
    <source>
        <dbReference type="ARBA" id="ARBA00023674"/>
    </source>
</evidence>
<dbReference type="OMA" id="FSCVRVY"/>
<dbReference type="SMART" id="SM00239">
    <property type="entry name" value="C2"/>
    <property type="match status" value="1"/>
</dbReference>
<dbReference type="Pfam" id="PF00168">
    <property type="entry name" value="C2"/>
    <property type="match status" value="1"/>
</dbReference>
<proteinExistence type="predicted"/>
<evidence type="ECO:0000256" key="4">
    <source>
        <dbReference type="ARBA" id="ARBA00022490"/>
    </source>
</evidence>
<evidence type="ECO:0000256" key="5">
    <source>
        <dbReference type="ARBA" id="ARBA00022963"/>
    </source>
</evidence>
<sequence length="741" mass="83892">MCLTIVFGEREYNLIAQDEDTSSLWLSTLKRLVCIVRSVHHENQYWIWLRLQFRKADKDRTGALTFQQVRDLLERINVKLSRKYAKDLFNAVNVDKKQMNGKQVLDCQEFLQFFRNLTKRPELEEIFETYAVSDSAAMTADELKIFLAQEQFLAVDTHQANALISKHEVSNAKQEGLLTIAGFTSLMKSYDIANEDHQTLFQDMNQPLSDYYIASSHNTYLKGNQLTSKSSVQAYIKALEQGCRCVELDLWDGPAGDPIIYHGRTLTSQVMLTDVLMDAIKPYAFKVSPYPLILSLESHLSKKQTRRLAFLLSDILGDMLYTTPVDDSMKALPTPEELINKIIIKAKKLSGQTDGESEANESSDDEEDKNESDFDDSDDPADGVKSMDNVVSASNVVEDLDSLADNTANVWRSPEECDSLPNKVNPEELSTEYPTRDKEIRMKHQEMENQRKLGSSDIAKSSDQNSSDVTDSDDQLYNLSDLVNICEAKKFGGFHQNIETGRCFHISSLSEIKAKKLIRRERSSFIQHTSNQLVRIYPKGSRTDSSNYDPSQFWSAGCQIVALNYQTSGIYKVINEAFFQVNGKCGYVLKPAVLRKPKIGEIPEAEAELSGSKAVRLKIISGQNLPKFEKKVIDPYVTVQIMGHPADRLKFKTKHVDDNGFNPCWKETTEFRLRQPELDLLVISVRDKEPMSDDDLVGVRVVPIKSLKSGYGHICLLCREGNPIPNATIFLHVSIRDLPSE</sequence>
<dbReference type="InterPro" id="IPR015359">
    <property type="entry name" value="PLC_EF-hand-like"/>
</dbReference>
<dbReference type="EMBL" id="GL732542">
    <property type="protein sequence ID" value="EFX81685.1"/>
    <property type="molecule type" value="Genomic_DNA"/>
</dbReference>
<dbReference type="AlphaFoldDB" id="E9GFR8"/>
<dbReference type="PhylomeDB" id="E9GFR8"/>
<comment type="catalytic activity">
    <reaction evidence="8">
        <text>a 1,2-diacyl-sn-glycero-3-phospho-(1D-myo-inositol-4,5-bisphosphate) + H2O = 1D-myo-inositol 1,4,5-trisphosphate + a 1,2-diacyl-sn-glycerol + H(+)</text>
        <dbReference type="Rhea" id="RHEA:33179"/>
        <dbReference type="ChEBI" id="CHEBI:15377"/>
        <dbReference type="ChEBI" id="CHEBI:15378"/>
        <dbReference type="ChEBI" id="CHEBI:17815"/>
        <dbReference type="ChEBI" id="CHEBI:58456"/>
        <dbReference type="ChEBI" id="CHEBI:203600"/>
        <dbReference type="EC" id="3.1.4.11"/>
    </reaction>
    <physiologicalReaction direction="left-to-right" evidence="8">
        <dbReference type="Rhea" id="RHEA:33180"/>
    </physiologicalReaction>
</comment>
<reference evidence="15 16" key="1">
    <citation type="journal article" date="2011" name="Science">
        <title>The ecoresponsive genome of Daphnia pulex.</title>
        <authorList>
            <person name="Colbourne J.K."/>
            <person name="Pfrender M.E."/>
            <person name="Gilbert D."/>
            <person name="Thomas W.K."/>
            <person name="Tucker A."/>
            <person name="Oakley T.H."/>
            <person name="Tokishita S."/>
            <person name="Aerts A."/>
            <person name="Arnold G.J."/>
            <person name="Basu M.K."/>
            <person name="Bauer D.J."/>
            <person name="Caceres C.E."/>
            <person name="Carmel L."/>
            <person name="Casola C."/>
            <person name="Choi J.H."/>
            <person name="Detter J.C."/>
            <person name="Dong Q."/>
            <person name="Dusheyko S."/>
            <person name="Eads B.D."/>
            <person name="Frohlich T."/>
            <person name="Geiler-Samerotte K.A."/>
            <person name="Gerlach D."/>
            <person name="Hatcher P."/>
            <person name="Jogdeo S."/>
            <person name="Krijgsveld J."/>
            <person name="Kriventseva E.V."/>
            <person name="Kultz D."/>
            <person name="Laforsch C."/>
            <person name="Lindquist E."/>
            <person name="Lopez J."/>
            <person name="Manak J.R."/>
            <person name="Muller J."/>
            <person name="Pangilinan J."/>
            <person name="Patwardhan R.P."/>
            <person name="Pitluck S."/>
            <person name="Pritham E.J."/>
            <person name="Rechtsteiner A."/>
            <person name="Rho M."/>
            <person name="Rogozin I.B."/>
            <person name="Sakarya O."/>
            <person name="Salamov A."/>
            <person name="Schaack S."/>
            <person name="Shapiro H."/>
            <person name="Shiga Y."/>
            <person name="Skalitzky C."/>
            <person name="Smith Z."/>
            <person name="Souvorov A."/>
            <person name="Sung W."/>
            <person name="Tang Z."/>
            <person name="Tsuchiya D."/>
            <person name="Tu H."/>
            <person name="Vos H."/>
            <person name="Wang M."/>
            <person name="Wolf Y.I."/>
            <person name="Yamagata H."/>
            <person name="Yamada T."/>
            <person name="Ye Y."/>
            <person name="Shaw J.R."/>
            <person name="Andrews J."/>
            <person name="Crease T.J."/>
            <person name="Tang H."/>
            <person name="Lucas S.M."/>
            <person name="Robertson H.M."/>
            <person name="Bork P."/>
            <person name="Koonin E.V."/>
            <person name="Zdobnov E.M."/>
            <person name="Grigoriev I.V."/>
            <person name="Lynch M."/>
            <person name="Boore J.L."/>
        </authorList>
    </citation>
    <scope>NUCLEOTIDE SEQUENCE [LARGE SCALE GENOMIC DNA]</scope>
</reference>
<feature type="compositionally biased region" description="Acidic residues" evidence="10">
    <location>
        <begin position="355"/>
        <end position="381"/>
    </location>
</feature>
<dbReference type="SUPFAM" id="SSF49562">
    <property type="entry name" value="C2 domain (Calcium/lipid-binding domain, CaLB)"/>
    <property type="match status" value="1"/>
</dbReference>
<dbReference type="PROSITE" id="PS50003">
    <property type="entry name" value="PH_DOMAIN"/>
    <property type="match status" value="1"/>
</dbReference>
<dbReference type="Pfam" id="PF00387">
    <property type="entry name" value="PI-PLC-Y"/>
    <property type="match status" value="1"/>
</dbReference>
<dbReference type="Gene3D" id="1.10.238.10">
    <property type="entry name" value="EF-hand"/>
    <property type="match status" value="2"/>
</dbReference>
<evidence type="ECO:0000259" key="13">
    <source>
        <dbReference type="PROSITE" id="PS50008"/>
    </source>
</evidence>
<dbReference type="GO" id="GO:0005737">
    <property type="term" value="C:cytoplasm"/>
    <property type="evidence" value="ECO:0007669"/>
    <property type="project" value="UniProtKB-SubCell"/>
</dbReference>
<dbReference type="STRING" id="6669.E9GFR8"/>
<dbReference type="PANTHER" id="PTHR10336">
    <property type="entry name" value="PHOSPHOINOSITIDE-SPECIFIC PHOSPHOLIPASE C FAMILY PROTEIN"/>
    <property type="match status" value="1"/>
</dbReference>
<keyword evidence="16" id="KW-1185">Reference proteome</keyword>
<dbReference type="KEGG" id="dpx:DAPPUDRAFT_317364"/>
<dbReference type="EC" id="3.1.4.11" evidence="3 9"/>
<feature type="domain" description="C2" evidence="12">
    <location>
        <begin position="595"/>
        <end position="718"/>
    </location>
</feature>
<evidence type="ECO:0000256" key="7">
    <source>
        <dbReference type="ARBA" id="ARBA00023224"/>
    </source>
</evidence>
<dbReference type="SMART" id="SM00149">
    <property type="entry name" value="PLCYc"/>
    <property type="match status" value="1"/>
</dbReference>
<evidence type="ECO:0000256" key="3">
    <source>
        <dbReference type="ARBA" id="ARBA00012368"/>
    </source>
</evidence>
<dbReference type="InterPro" id="IPR002048">
    <property type="entry name" value="EF_hand_dom"/>
</dbReference>
<dbReference type="Proteomes" id="UP000000305">
    <property type="component" value="Unassembled WGS sequence"/>
</dbReference>
<organism evidence="15 16">
    <name type="scientific">Daphnia pulex</name>
    <name type="common">Water flea</name>
    <dbReference type="NCBI Taxonomy" id="6669"/>
    <lineage>
        <taxon>Eukaryota</taxon>
        <taxon>Metazoa</taxon>
        <taxon>Ecdysozoa</taxon>
        <taxon>Arthropoda</taxon>
        <taxon>Crustacea</taxon>
        <taxon>Branchiopoda</taxon>
        <taxon>Diplostraca</taxon>
        <taxon>Cladocera</taxon>
        <taxon>Anomopoda</taxon>
        <taxon>Daphniidae</taxon>
        <taxon>Daphnia</taxon>
    </lineage>
</organism>
<comment type="subcellular location">
    <subcellularLocation>
        <location evidence="2">Cytoplasm</location>
    </subcellularLocation>
</comment>
<keyword evidence="9" id="KW-0378">Hydrolase</keyword>
<dbReference type="SMART" id="SM00148">
    <property type="entry name" value="PLCXc"/>
    <property type="match status" value="1"/>
</dbReference>
<dbReference type="InterPro" id="IPR017946">
    <property type="entry name" value="PLC-like_Pdiesterase_TIM-brl"/>
</dbReference>
<dbReference type="PROSITE" id="PS50222">
    <property type="entry name" value="EF_HAND_2"/>
    <property type="match status" value="1"/>
</dbReference>
<dbReference type="CDD" id="cd16202">
    <property type="entry name" value="EFh_PI-PLCdelta"/>
    <property type="match status" value="1"/>
</dbReference>
<dbReference type="FunFam" id="1.10.238.10:FF:000005">
    <property type="entry name" value="Phosphoinositide phospholipase C"/>
    <property type="match status" value="1"/>
</dbReference>
<dbReference type="PANTHER" id="PTHR10336:SF209">
    <property type="entry name" value="PHOSPHOINOSITIDE PHOSPHOLIPASE C"/>
    <property type="match status" value="1"/>
</dbReference>
<dbReference type="PROSITE" id="PS50008">
    <property type="entry name" value="PIPLC_Y_DOMAIN"/>
    <property type="match status" value="1"/>
</dbReference>
<comment type="cofactor">
    <cofactor evidence="1">
        <name>Ca(2+)</name>
        <dbReference type="ChEBI" id="CHEBI:29108"/>
    </cofactor>
</comment>
<evidence type="ECO:0000256" key="1">
    <source>
        <dbReference type="ARBA" id="ARBA00001913"/>
    </source>
</evidence>
<feature type="domain" description="PI-PLC Y-box" evidence="13">
    <location>
        <begin position="479"/>
        <end position="595"/>
    </location>
</feature>
<feature type="domain" description="PH" evidence="11">
    <location>
        <begin position="1"/>
        <end position="34"/>
    </location>
</feature>
<dbReference type="Gene3D" id="3.20.20.190">
    <property type="entry name" value="Phosphatidylinositol (PI) phosphodiesterase"/>
    <property type="match status" value="1"/>
</dbReference>
<dbReference type="GO" id="GO:0005509">
    <property type="term" value="F:calcium ion binding"/>
    <property type="evidence" value="ECO:0007669"/>
    <property type="project" value="InterPro"/>
</dbReference>
<dbReference type="InterPro" id="IPR001192">
    <property type="entry name" value="PI-PLC_fam"/>
</dbReference>
<dbReference type="InterPro" id="IPR000008">
    <property type="entry name" value="C2_dom"/>
</dbReference>
<feature type="domain" description="EF-hand" evidence="14">
    <location>
        <begin position="53"/>
        <end position="79"/>
    </location>
</feature>
<evidence type="ECO:0000259" key="11">
    <source>
        <dbReference type="PROSITE" id="PS50003"/>
    </source>
</evidence>
<evidence type="ECO:0000259" key="12">
    <source>
        <dbReference type="PROSITE" id="PS50004"/>
    </source>
</evidence>
<evidence type="ECO:0000256" key="2">
    <source>
        <dbReference type="ARBA" id="ARBA00004496"/>
    </source>
</evidence>
<gene>
    <name evidence="15" type="ORF">DAPPUDRAFT_317364</name>
</gene>
<dbReference type="GO" id="GO:0035556">
    <property type="term" value="P:intracellular signal transduction"/>
    <property type="evidence" value="ECO:0007669"/>
    <property type="project" value="InterPro"/>
</dbReference>
<dbReference type="InterPro" id="IPR035892">
    <property type="entry name" value="C2_domain_sf"/>
</dbReference>
<keyword evidence="6 9" id="KW-0443">Lipid metabolism</keyword>
<dbReference type="InterPro" id="IPR001849">
    <property type="entry name" value="PH_domain"/>
</dbReference>
<dbReference type="SUPFAM" id="SSF51695">
    <property type="entry name" value="PLC-like phosphodiesterases"/>
    <property type="match status" value="1"/>
</dbReference>
<name>E9GFR8_DAPPU</name>
<evidence type="ECO:0000313" key="16">
    <source>
        <dbReference type="Proteomes" id="UP000000305"/>
    </source>
</evidence>
<dbReference type="CDD" id="cd00275">
    <property type="entry name" value="C2_PLC_like"/>
    <property type="match status" value="1"/>
</dbReference>
<evidence type="ECO:0000259" key="14">
    <source>
        <dbReference type="PROSITE" id="PS50222"/>
    </source>
</evidence>
<evidence type="ECO:0000256" key="10">
    <source>
        <dbReference type="SAM" id="MobiDB-lite"/>
    </source>
</evidence>
<dbReference type="GO" id="GO:0005886">
    <property type="term" value="C:plasma membrane"/>
    <property type="evidence" value="ECO:0000318"/>
    <property type="project" value="GO_Central"/>
</dbReference>
<feature type="region of interest" description="Disordered" evidence="10">
    <location>
        <begin position="412"/>
        <end position="472"/>
    </location>
</feature>
<dbReference type="Pfam" id="PF09279">
    <property type="entry name" value="EF-hand_like"/>
    <property type="match status" value="1"/>
</dbReference>
<evidence type="ECO:0000256" key="9">
    <source>
        <dbReference type="RuleBase" id="RU361133"/>
    </source>
</evidence>
<feature type="region of interest" description="Disordered" evidence="10">
    <location>
        <begin position="350"/>
        <end position="386"/>
    </location>
</feature>
<dbReference type="PROSITE" id="PS50004">
    <property type="entry name" value="C2"/>
    <property type="match status" value="1"/>
</dbReference>
<dbReference type="InterPro" id="IPR000909">
    <property type="entry name" value="PLipase_C_PInositol-sp_X_dom"/>
</dbReference>
<dbReference type="Pfam" id="PF00388">
    <property type="entry name" value="PI-PLC-X"/>
    <property type="match status" value="1"/>
</dbReference>
<dbReference type="InterPro" id="IPR011992">
    <property type="entry name" value="EF-hand-dom_pair"/>
</dbReference>
<evidence type="ECO:0000313" key="15">
    <source>
        <dbReference type="EMBL" id="EFX81685.1"/>
    </source>
</evidence>
<keyword evidence="5 9" id="KW-0442">Lipid degradation</keyword>
<evidence type="ECO:0000256" key="6">
    <source>
        <dbReference type="ARBA" id="ARBA00023098"/>
    </source>
</evidence>
<dbReference type="OrthoDB" id="269822at2759"/>
<feature type="compositionally biased region" description="Basic and acidic residues" evidence="10">
    <location>
        <begin position="434"/>
        <end position="451"/>
    </location>
</feature>
<feature type="compositionally biased region" description="Polar residues" evidence="10">
    <location>
        <begin position="458"/>
        <end position="469"/>
    </location>
</feature>
<dbReference type="SUPFAM" id="SSF47473">
    <property type="entry name" value="EF-hand"/>
    <property type="match status" value="1"/>
</dbReference>
<dbReference type="eggNOG" id="KOG0169">
    <property type="taxonomic scope" value="Eukaryota"/>
</dbReference>
<dbReference type="GO" id="GO:0016042">
    <property type="term" value="P:lipid catabolic process"/>
    <property type="evidence" value="ECO:0007669"/>
    <property type="project" value="UniProtKB-KW"/>
</dbReference>
<dbReference type="InParanoid" id="E9GFR8"/>
<protein>
    <recommendedName>
        <fullName evidence="3 9">Phosphoinositide phospholipase C</fullName>
        <ecNumber evidence="3 9">3.1.4.11</ecNumber>
    </recommendedName>
</protein>
<dbReference type="HOGENOM" id="CLU_002738_0_2_1"/>
<dbReference type="Gene3D" id="2.60.40.150">
    <property type="entry name" value="C2 domain"/>
    <property type="match status" value="1"/>
</dbReference>
<dbReference type="GO" id="GO:0004435">
    <property type="term" value="F:phosphatidylinositol-4,5-bisphosphate phospholipase C activity"/>
    <property type="evidence" value="ECO:0000318"/>
    <property type="project" value="GO_Central"/>
</dbReference>
<dbReference type="PRINTS" id="PR00390">
    <property type="entry name" value="PHPHLIPASEC"/>
</dbReference>
<keyword evidence="7" id="KW-0807">Transducer</keyword>